<keyword evidence="3" id="KW-0378">Hydrolase</keyword>
<dbReference type="GO" id="GO:0016787">
    <property type="term" value="F:hydrolase activity"/>
    <property type="evidence" value="ECO:0007669"/>
    <property type="project" value="UniProtKB-KW"/>
</dbReference>
<reference evidence="3" key="1">
    <citation type="submission" date="2021-02" db="EMBL/GenBank/DDBJ databases">
        <title>Genome sequence of Rhodospirillales sp. strain TMPK1 isolated from soil.</title>
        <authorList>
            <person name="Nakai R."/>
            <person name="Kusada H."/>
            <person name="Tamaki H."/>
        </authorList>
    </citation>
    <scope>NUCLEOTIDE SEQUENCE</scope>
    <source>
        <strain evidence="3">TMPK1</strain>
    </source>
</reference>
<feature type="chain" id="PRO_5035720936" evidence="1">
    <location>
        <begin position="26"/>
        <end position="249"/>
    </location>
</feature>
<protein>
    <submittedName>
        <fullName evidence="3">Alpha/beta hydrolase</fullName>
    </submittedName>
</protein>
<evidence type="ECO:0000256" key="1">
    <source>
        <dbReference type="SAM" id="SignalP"/>
    </source>
</evidence>
<dbReference type="InterPro" id="IPR000073">
    <property type="entry name" value="AB_hydrolase_1"/>
</dbReference>
<comment type="caution">
    <text evidence="3">The sequence shown here is derived from an EMBL/GenBank/DDBJ whole genome shotgun (WGS) entry which is preliminary data.</text>
</comment>
<dbReference type="PANTHER" id="PTHR37017">
    <property type="entry name" value="AB HYDROLASE-1 DOMAIN-CONTAINING PROTEIN-RELATED"/>
    <property type="match status" value="1"/>
</dbReference>
<dbReference type="SUPFAM" id="SSF53474">
    <property type="entry name" value="alpha/beta-Hydrolases"/>
    <property type="match status" value="1"/>
</dbReference>
<keyword evidence="4" id="KW-1185">Reference proteome</keyword>
<organism evidence="3 4">
    <name type="scientific">Roseiterribacter gracilis</name>
    <dbReference type="NCBI Taxonomy" id="2812848"/>
    <lineage>
        <taxon>Bacteria</taxon>
        <taxon>Pseudomonadati</taxon>
        <taxon>Pseudomonadota</taxon>
        <taxon>Alphaproteobacteria</taxon>
        <taxon>Rhodospirillales</taxon>
        <taxon>Roseiterribacteraceae</taxon>
        <taxon>Roseiterribacter</taxon>
    </lineage>
</organism>
<dbReference type="Proteomes" id="UP000681075">
    <property type="component" value="Unassembled WGS sequence"/>
</dbReference>
<accession>A0A8S8X6Y6</accession>
<gene>
    <name evidence="3" type="ORF">TMPK1_14050</name>
</gene>
<dbReference type="Pfam" id="PF12697">
    <property type="entry name" value="Abhydrolase_6"/>
    <property type="match status" value="1"/>
</dbReference>
<dbReference type="InterPro" id="IPR052897">
    <property type="entry name" value="Sec-Metab_Biosynth_Hydrolase"/>
</dbReference>
<dbReference type="EMBL" id="BOPV01000001">
    <property type="protein sequence ID" value="GIL39168.1"/>
    <property type="molecule type" value="Genomic_DNA"/>
</dbReference>
<sequence length="249" mass="26122">MTKLRHLLGATAAIALLGLAAPANAATKNVVLVHGAFADGSGWKPVADLLIKDGYTVSIVQPPETSLEDDVAATNRVLDALDGPAVLVGHSYGGMIISEAGNHQNVNSLVYVAAFMPEVGESLGKLQASNPAPARTVVPTKDGAFLLLDRATFHANFAADLPKAQADFMAISQVPLSVKSAGGESIKPAWKTKPSYAIVATNDRAINPDLERSMYKRANATTIELKAAHTVYISQPKAVVKMIEQAASK</sequence>
<proteinExistence type="predicted"/>
<evidence type="ECO:0000313" key="3">
    <source>
        <dbReference type="EMBL" id="GIL39168.1"/>
    </source>
</evidence>
<dbReference type="Gene3D" id="3.40.50.1820">
    <property type="entry name" value="alpha/beta hydrolase"/>
    <property type="match status" value="1"/>
</dbReference>
<name>A0A8S8X6Y6_9PROT</name>
<evidence type="ECO:0000259" key="2">
    <source>
        <dbReference type="Pfam" id="PF12697"/>
    </source>
</evidence>
<keyword evidence="1" id="KW-0732">Signal</keyword>
<feature type="domain" description="AB hydrolase-1" evidence="2">
    <location>
        <begin position="30"/>
        <end position="241"/>
    </location>
</feature>
<dbReference type="PANTHER" id="PTHR37017:SF11">
    <property type="entry name" value="ESTERASE_LIPASE_THIOESTERASE DOMAIN-CONTAINING PROTEIN"/>
    <property type="match status" value="1"/>
</dbReference>
<feature type="signal peptide" evidence="1">
    <location>
        <begin position="1"/>
        <end position="25"/>
    </location>
</feature>
<dbReference type="InterPro" id="IPR029058">
    <property type="entry name" value="AB_hydrolase_fold"/>
</dbReference>
<dbReference type="AlphaFoldDB" id="A0A8S8X6Y6"/>
<dbReference type="RefSeq" id="WP_420242266.1">
    <property type="nucleotide sequence ID" value="NZ_BOPV01000001.1"/>
</dbReference>
<evidence type="ECO:0000313" key="4">
    <source>
        <dbReference type="Proteomes" id="UP000681075"/>
    </source>
</evidence>